<dbReference type="Proteomes" id="UP000001409">
    <property type="component" value="Chromosome"/>
</dbReference>
<reference evidence="6 7" key="1">
    <citation type="journal article" date="2003" name="Genome Res.">
        <title>Comparative complete genome sequence analysis of the amino acid replacements responsible for the thermostability of Corynebacterium efficiens.</title>
        <authorList>
            <person name="Nishio Y."/>
            <person name="Nakamura Y."/>
            <person name="Kawarabayasi Y."/>
            <person name="Usuda Y."/>
            <person name="Kimura E."/>
            <person name="Sugimoto S."/>
            <person name="Matsui K."/>
            <person name="Yamagishi A."/>
            <person name="Kikuchi H."/>
            <person name="Ikeo K."/>
            <person name="Gojobori T."/>
        </authorList>
    </citation>
    <scope>NUCLEOTIDE SEQUENCE [LARGE SCALE GENOMIC DNA]</scope>
    <source>
        <strain evidence="7">DSM 44549 / YS-314 / AJ 12310 / JCM 11189 / NBRC 100395</strain>
    </source>
</reference>
<dbReference type="HOGENOM" id="CLU_027853_0_0_11"/>
<dbReference type="STRING" id="196164.gene:10742547"/>
<evidence type="ECO:0000256" key="2">
    <source>
        <dbReference type="ARBA" id="ARBA00022643"/>
    </source>
</evidence>
<evidence type="ECO:0000256" key="3">
    <source>
        <dbReference type="ARBA" id="ARBA00023002"/>
    </source>
</evidence>
<dbReference type="EMBL" id="BA000035">
    <property type="protein sequence ID" value="BAC18929.1"/>
    <property type="molecule type" value="Genomic_DNA"/>
</dbReference>
<dbReference type="GO" id="GO:0004497">
    <property type="term" value="F:monooxygenase activity"/>
    <property type="evidence" value="ECO:0007669"/>
    <property type="project" value="UniProtKB-KW"/>
</dbReference>
<dbReference type="PANTHER" id="PTHR30011">
    <property type="entry name" value="ALKANESULFONATE MONOOXYGENASE-RELATED"/>
    <property type="match status" value="1"/>
</dbReference>
<evidence type="ECO:0000313" key="6">
    <source>
        <dbReference type="EMBL" id="BAC18929.1"/>
    </source>
</evidence>
<dbReference type="NCBIfam" id="TIGR03571">
    <property type="entry name" value="lucif_BA3436"/>
    <property type="match status" value="1"/>
</dbReference>
<accession>Q8FNM5</accession>
<evidence type="ECO:0000256" key="1">
    <source>
        <dbReference type="ARBA" id="ARBA00022630"/>
    </source>
</evidence>
<dbReference type="InterPro" id="IPR036661">
    <property type="entry name" value="Luciferase-like_sf"/>
</dbReference>
<keyword evidence="4" id="KW-0503">Monooxygenase</keyword>
<evidence type="ECO:0000259" key="5">
    <source>
        <dbReference type="Pfam" id="PF00296"/>
    </source>
</evidence>
<dbReference type="InterPro" id="IPR011251">
    <property type="entry name" value="Luciferase-like_dom"/>
</dbReference>
<dbReference type="InterPro" id="IPR020020">
    <property type="entry name" value="Luciferase-type_oxidoreductase"/>
</dbReference>
<evidence type="ECO:0000256" key="4">
    <source>
        <dbReference type="ARBA" id="ARBA00023033"/>
    </source>
</evidence>
<dbReference type="Pfam" id="PF00296">
    <property type="entry name" value="Bac_luciferase"/>
    <property type="match status" value="1"/>
</dbReference>
<dbReference type="InterPro" id="IPR051260">
    <property type="entry name" value="Diverse_substr_monoxygenases"/>
</dbReference>
<sequence>MPKVVVMDASPTPIFNRGYTHLRGGDAAISLGLMLPIGPELGREEMVPIQHSIDLTRRAEEAGFQGLWVRDVPLAIPQGLSPENQQAVFLDDPFLLLGAMAQATSTIALGTAATVLPLRHPLHVAKSALTLDRLSGGRFILGIGSGDRPEEFEIFGRDLDGRREAIRRGWTLLRAAFSPDEAGRAPLYEVTGGHAPTTAPEAQIPLIAVGSARQTVQWIVRNADGWATYYRPAEQQVGRLDLWNQARASVRNPTNPDPLLISSMGLELTDTSGEIELGLRTTSQGLIDHLHTMRELGIHHVILNISGRPAGEVIDQIGAEVLPHLG</sequence>
<dbReference type="KEGG" id="cef:CE2119"/>
<name>Q8FNM5_COREF</name>
<dbReference type="GO" id="GO:0016705">
    <property type="term" value="F:oxidoreductase activity, acting on paired donors, with incorporation or reduction of molecular oxygen"/>
    <property type="evidence" value="ECO:0007669"/>
    <property type="project" value="InterPro"/>
</dbReference>
<dbReference type="OrthoDB" id="3206024at2"/>
<keyword evidence="1" id="KW-0285">Flavoprotein</keyword>
<proteinExistence type="predicted"/>
<protein>
    <recommendedName>
        <fullName evidence="5">Luciferase-like domain-containing protein</fullName>
    </recommendedName>
</protein>
<organism evidence="6 7">
    <name type="scientific">Corynebacterium efficiens (strain DSM 44549 / YS-314 / AJ 12310 / JCM 11189 / NBRC 100395)</name>
    <dbReference type="NCBI Taxonomy" id="196164"/>
    <lineage>
        <taxon>Bacteria</taxon>
        <taxon>Bacillati</taxon>
        <taxon>Actinomycetota</taxon>
        <taxon>Actinomycetes</taxon>
        <taxon>Mycobacteriales</taxon>
        <taxon>Corynebacteriaceae</taxon>
        <taxon>Corynebacterium</taxon>
    </lineage>
</organism>
<dbReference type="Gene3D" id="3.20.20.30">
    <property type="entry name" value="Luciferase-like domain"/>
    <property type="match status" value="1"/>
</dbReference>
<keyword evidence="2" id="KW-0288">FMN</keyword>
<dbReference type="PANTHER" id="PTHR30011:SF16">
    <property type="entry name" value="C2H2 FINGER DOMAIN TRANSCRIPTION FACTOR (EUROFUNG)-RELATED"/>
    <property type="match status" value="1"/>
</dbReference>
<accession>C8NQ81</accession>
<keyword evidence="3" id="KW-0560">Oxidoreductase</keyword>
<dbReference type="SUPFAM" id="SSF51679">
    <property type="entry name" value="Bacterial luciferase-like"/>
    <property type="match status" value="1"/>
</dbReference>
<dbReference type="eggNOG" id="COG2141">
    <property type="taxonomic scope" value="Bacteria"/>
</dbReference>
<evidence type="ECO:0000313" key="7">
    <source>
        <dbReference type="Proteomes" id="UP000001409"/>
    </source>
</evidence>
<feature type="domain" description="Luciferase-like" evidence="5">
    <location>
        <begin position="32"/>
        <end position="257"/>
    </location>
</feature>
<keyword evidence="7" id="KW-1185">Reference proteome</keyword>
<dbReference type="AlphaFoldDB" id="Q8FNM5"/>